<dbReference type="Proteomes" id="UP000807504">
    <property type="component" value="Unassembled WGS sequence"/>
</dbReference>
<evidence type="ECO:0000313" key="2">
    <source>
        <dbReference type="Proteomes" id="UP000807504"/>
    </source>
</evidence>
<name>A0A8T0EQD6_ARGBR</name>
<accession>A0A8T0EQD6</accession>
<sequence>MVIAVEQEPYENVLQFLSSLLLHFPLFNYHIKEEYHKRQSKECVTTFEQSSVDVPSTQLPHQGRVIIKAWKECVTFDQSSVDVPSTQLPHQGGV</sequence>
<dbReference type="EMBL" id="JABXBU010002227">
    <property type="protein sequence ID" value="KAF8774409.1"/>
    <property type="molecule type" value="Genomic_DNA"/>
</dbReference>
<comment type="caution">
    <text evidence="1">The sequence shown here is derived from an EMBL/GenBank/DDBJ whole genome shotgun (WGS) entry which is preliminary data.</text>
</comment>
<dbReference type="AlphaFoldDB" id="A0A8T0EQD6"/>
<proteinExistence type="predicted"/>
<evidence type="ECO:0000313" key="1">
    <source>
        <dbReference type="EMBL" id="KAF8774409.1"/>
    </source>
</evidence>
<keyword evidence="2" id="KW-1185">Reference proteome</keyword>
<reference evidence="1" key="1">
    <citation type="journal article" date="2020" name="bioRxiv">
        <title>Chromosome-level reference genome of the European wasp spider Argiope bruennichi: a resource for studies on range expansion and evolutionary adaptation.</title>
        <authorList>
            <person name="Sheffer M.M."/>
            <person name="Hoppe A."/>
            <person name="Krehenwinkel H."/>
            <person name="Uhl G."/>
            <person name="Kuss A.W."/>
            <person name="Jensen L."/>
            <person name="Jensen C."/>
            <person name="Gillespie R.G."/>
            <person name="Hoff K.J."/>
            <person name="Prost S."/>
        </authorList>
    </citation>
    <scope>NUCLEOTIDE SEQUENCE</scope>
</reference>
<organism evidence="1 2">
    <name type="scientific">Argiope bruennichi</name>
    <name type="common">Wasp spider</name>
    <name type="synonym">Aranea bruennichi</name>
    <dbReference type="NCBI Taxonomy" id="94029"/>
    <lineage>
        <taxon>Eukaryota</taxon>
        <taxon>Metazoa</taxon>
        <taxon>Ecdysozoa</taxon>
        <taxon>Arthropoda</taxon>
        <taxon>Chelicerata</taxon>
        <taxon>Arachnida</taxon>
        <taxon>Araneae</taxon>
        <taxon>Araneomorphae</taxon>
        <taxon>Entelegynae</taxon>
        <taxon>Araneoidea</taxon>
        <taxon>Araneidae</taxon>
        <taxon>Argiope</taxon>
    </lineage>
</organism>
<protein>
    <submittedName>
        <fullName evidence="1">Uncharacterized protein</fullName>
    </submittedName>
</protein>
<reference evidence="1" key="2">
    <citation type="submission" date="2020-06" db="EMBL/GenBank/DDBJ databases">
        <authorList>
            <person name="Sheffer M."/>
        </authorList>
    </citation>
    <scope>NUCLEOTIDE SEQUENCE</scope>
</reference>
<gene>
    <name evidence="1" type="ORF">HNY73_016962</name>
</gene>